<gene>
    <name evidence="1" type="ORF">K8N75_10795</name>
</gene>
<accession>A0A8T5V0H7</accession>
<dbReference type="AlphaFoldDB" id="A0A8T5V0H7"/>
<dbReference type="Proteomes" id="UP000825933">
    <property type="component" value="Unassembled WGS sequence"/>
</dbReference>
<name>A0A8T5V0H7_9EURY</name>
<evidence type="ECO:0000313" key="1">
    <source>
        <dbReference type="EMBL" id="MBZ2166523.1"/>
    </source>
</evidence>
<organism evidence="1 2">
    <name type="scientific">Methanobacterium spitsbergense</name>
    <dbReference type="NCBI Taxonomy" id="2874285"/>
    <lineage>
        <taxon>Archaea</taxon>
        <taxon>Methanobacteriati</taxon>
        <taxon>Methanobacteriota</taxon>
        <taxon>Methanomada group</taxon>
        <taxon>Methanobacteria</taxon>
        <taxon>Methanobacteriales</taxon>
        <taxon>Methanobacteriaceae</taxon>
        <taxon>Methanobacterium</taxon>
    </lineage>
</organism>
<protein>
    <submittedName>
        <fullName evidence="1">Uncharacterized protein</fullName>
    </submittedName>
</protein>
<reference evidence="2" key="1">
    <citation type="journal article" date="2022" name="Microbiol. Resour. Announc.">
        <title>Draft Genome Sequence of a Methanogenic Archaeon from West Spitsbergen Permafrost.</title>
        <authorList>
            <person name="Trubitsyn V."/>
            <person name="Rivkina E."/>
            <person name="Shcherbakova V."/>
        </authorList>
    </citation>
    <scope>NUCLEOTIDE SEQUENCE [LARGE SCALE GENOMIC DNA]</scope>
    <source>
        <strain evidence="2">VT</strain>
    </source>
</reference>
<dbReference type="PROSITE" id="PS51257">
    <property type="entry name" value="PROKAR_LIPOPROTEIN"/>
    <property type="match status" value="1"/>
</dbReference>
<evidence type="ECO:0000313" key="2">
    <source>
        <dbReference type="Proteomes" id="UP000825933"/>
    </source>
</evidence>
<proteinExistence type="predicted"/>
<sequence>MKKILPIIVIGLILNIIAISGCTDNNIKTHEVLLKTINISSSNNTEFSLNPIIVDIPDNATSVRYDYKLIGDAYGSICYVGTNANKIDPTSGETPISINYHYLQASAGQTINGTYNSTDHGVFYYTGNFKSGTIKLYANIPA</sequence>
<dbReference type="EMBL" id="JAIOUQ010000013">
    <property type="protein sequence ID" value="MBZ2166523.1"/>
    <property type="molecule type" value="Genomic_DNA"/>
</dbReference>
<keyword evidence="2" id="KW-1185">Reference proteome</keyword>
<comment type="caution">
    <text evidence="1">The sequence shown here is derived from an EMBL/GenBank/DDBJ whole genome shotgun (WGS) entry which is preliminary data.</text>
</comment>
<dbReference type="RefSeq" id="WP_223792073.1">
    <property type="nucleotide sequence ID" value="NZ_JAIOUQ010000013.1"/>
</dbReference>